<evidence type="ECO:0000256" key="4">
    <source>
        <dbReference type="ARBA" id="ARBA00022771"/>
    </source>
</evidence>
<evidence type="ECO:0000256" key="2">
    <source>
        <dbReference type="ARBA" id="ARBA00022723"/>
    </source>
</evidence>
<evidence type="ECO:0000313" key="12">
    <source>
        <dbReference type="EMBL" id="THU95398.1"/>
    </source>
</evidence>
<evidence type="ECO:0000256" key="8">
    <source>
        <dbReference type="ARBA" id="ARBA00023242"/>
    </source>
</evidence>
<feature type="compositionally biased region" description="Low complexity" evidence="10">
    <location>
        <begin position="86"/>
        <end position="98"/>
    </location>
</feature>
<dbReference type="GO" id="GO:0000785">
    <property type="term" value="C:chromatin"/>
    <property type="evidence" value="ECO:0007669"/>
    <property type="project" value="TreeGrafter"/>
</dbReference>
<evidence type="ECO:0000256" key="7">
    <source>
        <dbReference type="ARBA" id="ARBA00023163"/>
    </source>
</evidence>
<feature type="region of interest" description="Disordered" evidence="10">
    <location>
        <begin position="259"/>
        <end position="339"/>
    </location>
</feature>
<dbReference type="FunFam" id="3.30.160.60:FF:000060">
    <property type="entry name" value="zinc finger protein 436"/>
    <property type="match status" value="1"/>
</dbReference>
<dbReference type="PANTHER" id="PTHR14003:SF19">
    <property type="entry name" value="YY2 TRANSCRIPTION FACTOR"/>
    <property type="match status" value="1"/>
</dbReference>
<protein>
    <recommendedName>
        <fullName evidence="11">C2H2-type domain-containing protein</fullName>
    </recommendedName>
</protein>
<sequence>MPSSSDRSRRSGERPTLPPIRDLFADELSNPSRDSPALSFAGLRVRDDDDVPPQTYRSPGSGHSSLGTRSPAIASHHTSYERTSRPYYDYNYTTPNYTSQYPVDAISNRGGFTSPHPPHPSGYVSSSRHHDYRYDSTNRTPVAHHPPPSALYDPRDPRSHREHGNTPLPISTSFDYSRRSNDMERTPIAPYGQTEVLRTPPTVPTAAKYECNFCGKGFNRPSSLKIHLNSHTGERPFVCPVEGCGRSFSVLSNMRRHARVHTQGAPASRQHEMSGDEENEVASSSRTNPSSSSRWHQRRDSTSSVSTSSSGSRRSRSVSSDSDEEERSRPEKRSRQYRK</sequence>
<feature type="domain" description="C2H2-type" evidence="11">
    <location>
        <begin position="237"/>
        <end position="266"/>
    </location>
</feature>
<dbReference type="EMBL" id="ML179201">
    <property type="protein sequence ID" value="THU95398.1"/>
    <property type="molecule type" value="Genomic_DNA"/>
</dbReference>
<organism evidence="12 13">
    <name type="scientific">Dendrothele bispora (strain CBS 962.96)</name>
    <dbReference type="NCBI Taxonomy" id="1314807"/>
    <lineage>
        <taxon>Eukaryota</taxon>
        <taxon>Fungi</taxon>
        <taxon>Dikarya</taxon>
        <taxon>Basidiomycota</taxon>
        <taxon>Agaricomycotina</taxon>
        <taxon>Agaricomycetes</taxon>
        <taxon>Agaricomycetidae</taxon>
        <taxon>Agaricales</taxon>
        <taxon>Agaricales incertae sedis</taxon>
        <taxon>Dendrothele</taxon>
    </lineage>
</organism>
<evidence type="ECO:0000313" key="13">
    <source>
        <dbReference type="Proteomes" id="UP000297245"/>
    </source>
</evidence>
<dbReference type="GO" id="GO:0000978">
    <property type="term" value="F:RNA polymerase II cis-regulatory region sequence-specific DNA binding"/>
    <property type="evidence" value="ECO:0007669"/>
    <property type="project" value="TreeGrafter"/>
</dbReference>
<dbReference type="GO" id="GO:0008270">
    <property type="term" value="F:zinc ion binding"/>
    <property type="evidence" value="ECO:0007669"/>
    <property type="project" value="UniProtKB-KW"/>
</dbReference>
<feature type="compositionally biased region" description="Low complexity" evidence="10">
    <location>
        <begin position="302"/>
        <end position="320"/>
    </location>
</feature>
<keyword evidence="4 9" id="KW-0863">Zinc-finger</keyword>
<keyword evidence="7" id="KW-0804">Transcription</keyword>
<dbReference type="SMART" id="SM00355">
    <property type="entry name" value="ZnF_C2H2"/>
    <property type="match status" value="2"/>
</dbReference>
<feature type="compositionally biased region" description="Basic and acidic residues" evidence="10">
    <location>
        <begin position="153"/>
        <end position="164"/>
    </location>
</feature>
<comment type="subcellular location">
    <subcellularLocation>
        <location evidence="1">Nucleus</location>
    </subcellularLocation>
</comment>
<dbReference type="PANTHER" id="PTHR14003">
    <property type="entry name" value="TRANSCRIPTIONAL REPRESSOR PROTEIN YY"/>
    <property type="match status" value="1"/>
</dbReference>
<dbReference type="SUPFAM" id="SSF57667">
    <property type="entry name" value="beta-beta-alpha zinc fingers"/>
    <property type="match status" value="1"/>
</dbReference>
<feature type="compositionally biased region" description="Polar residues" evidence="10">
    <location>
        <begin position="55"/>
        <end position="68"/>
    </location>
</feature>
<evidence type="ECO:0000256" key="1">
    <source>
        <dbReference type="ARBA" id="ARBA00004123"/>
    </source>
</evidence>
<dbReference type="PROSITE" id="PS50157">
    <property type="entry name" value="ZINC_FINGER_C2H2_2"/>
    <property type="match status" value="2"/>
</dbReference>
<feature type="compositionally biased region" description="Basic and acidic residues" evidence="10">
    <location>
        <begin position="326"/>
        <end position="339"/>
    </location>
</feature>
<name>A0A4S8M1A5_DENBC</name>
<dbReference type="FunFam" id="3.30.160.60:FF:001102">
    <property type="entry name" value="Transcription factor IIIA"/>
    <property type="match status" value="1"/>
</dbReference>
<keyword evidence="5" id="KW-0862">Zinc</keyword>
<evidence type="ECO:0000256" key="3">
    <source>
        <dbReference type="ARBA" id="ARBA00022737"/>
    </source>
</evidence>
<keyword evidence="3" id="KW-0677">Repeat</keyword>
<dbReference type="InterPro" id="IPR013087">
    <property type="entry name" value="Znf_C2H2_type"/>
</dbReference>
<dbReference type="PROSITE" id="PS00028">
    <property type="entry name" value="ZINC_FINGER_C2H2_1"/>
    <property type="match status" value="2"/>
</dbReference>
<feature type="domain" description="C2H2-type" evidence="11">
    <location>
        <begin position="209"/>
        <end position="236"/>
    </location>
</feature>
<evidence type="ECO:0000259" key="11">
    <source>
        <dbReference type="PROSITE" id="PS50157"/>
    </source>
</evidence>
<feature type="region of interest" description="Disordered" evidence="10">
    <location>
        <begin position="1"/>
        <end position="176"/>
    </location>
</feature>
<proteinExistence type="predicted"/>
<feature type="compositionally biased region" description="Basic and acidic residues" evidence="10">
    <location>
        <begin position="1"/>
        <end position="13"/>
    </location>
</feature>
<evidence type="ECO:0000256" key="5">
    <source>
        <dbReference type="ARBA" id="ARBA00022833"/>
    </source>
</evidence>
<dbReference type="Gene3D" id="3.30.160.60">
    <property type="entry name" value="Classic Zinc Finger"/>
    <property type="match status" value="2"/>
</dbReference>
<gene>
    <name evidence="12" type="ORF">K435DRAFT_779063</name>
</gene>
<evidence type="ECO:0000256" key="10">
    <source>
        <dbReference type="SAM" id="MobiDB-lite"/>
    </source>
</evidence>
<dbReference type="Pfam" id="PF00096">
    <property type="entry name" value="zf-C2H2"/>
    <property type="match status" value="2"/>
</dbReference>
<dbReference type="InterPro" id="IPR036236">
    <property type="entry name" value="Znf_C2H2_sf"/>
</dbReference>
<dbReference type="AlphaFoldDB" id="A0A4S8M1A5"/>
<accession>A0A4S8M1A5</accession>
<keyword evidence="2" id="KW-0479">Metal-binding</keyword>
<keyword evidence="6" id="KW-0805">Transcription regulation</keyword>
<dbReference type="Proteomes" id="UP000297245">
    <property type="component" value="Unassembled WGS sequence"/>
</dbReference>
<dbReference type="GO" id="GO:0005667">
    <property type="term" value="C:transcription regulator complex"/>
    <property type="evidence" value="ECO:0007669"/>
    <property type="project" value="TreeGrafter"/>
</dbReference>
<evidence type="ECO:0000256" key="9">
    <source>
        <dbReference type="PROSITE-ProRule" id="PRU00042"/>
    </source>
</evidence>
<evidence type="ECO:0000256" key="6">
    <source>
        <dbReference type="ARBA" id="ARBA00023015"/>
    </source>
</evidence>
<feature type="compositionally biased region" description="Low complexity" evidence="10">
    <location>
        <begin position="283"/>
        <end position="293"/>
    </location>
</feature>
<keyword evidence="8" id="KW-0539">Nucleus</keyword>
<reference evidence="12 13" key="1">
    <citation type="journal article" date="2019" name="Nat. Ecol. Evol.">
        <title>Megaphylogeny resolves global patterns of mushroom evolution.</title>
        <authorList>
            <person name="Varga T."/>
            <person name="Krizsan K."/>
            <person name="Foldi C."/>
            <person name="Dima B."/>
            <person name="Sanchez-Garcia M."/>
            <person name="Sanchez-Ramirez S."/>
            <person name="Szollosi G.J."/>
            <person name="Szarkandi J.G."/>
            <person name="Papp V."/>
            <person name="Albert L."/>
            <person name="Andreopoulos W."/>
            <person name="Angelini C."/>
            <person name="Antonin V."/>
            <person name="Barry K.W."/>
            <person name="Bougher N.L."/>
            <person name="Buchanan P."/>
            <person name="Buyck B."/>
            <person name="Bense V."/>
            <person name="Catcheside P."/>
            <person name="Chovatia M."/>
            <person name="Cooper J."/>
            <person name="Damon W."/>
            <person name="Desjardin D."/>
            <person name="Finy P."/>
            <person name="Geml J."/>
            <person name="Haridas S."/>
            <person name="Hughes K."/>
            <person name="Justo A."/>
            <person name="Karasinski D."/>
            <person name="Kautmanova I."/>
            <person name="Kiss B."/>
            <person name="Kocsube S."/>
            <person name="Kotiranta H."/>
            <person name="LaButti K.M."/>
            <person name="Lechner B.E."/>
            <person name="Liimatainen K."/>
            <person name="Lipzen A."/>
            <person name="Lukacs Z."/>
            <person name="Mihaltcheva S."/>
            <person name="Morgado L.N."/>
            <person name="Niskanen T."/>
            <person name="Noordeloos M.E."/>
            <person name="Ohm R.A."/>
            <person name="Ortiz-Santana B."/>
            <person name="Ovrebo C."/>
            <person name="Racz N."/>
            <person name="Riley R."/>
            <person name="Savchenko A."/>
            <person name="Shiryaev A."/>
            <person name="Soop K."/>
            <person name="Spirin V."/>
            <person name="Szebenyi C."/>
            <person name="Tomsovsky M."/>
            <person name="Tulloss R.E."/>
            <person name="Uehling J."/>
            <person name="Grigoriev I.V."/>
            <person name="Vagvolgyi C."/>
            <person name="Papp T."/>
            <person name="Martin F.M."/>
            <person name="Miettinen O."/>
            <person name="Hibbett D.S."/>
            <person name="Nagy L.G."/>
        </authorList>
    </citation>
    <scope>NUCLEOTIDE SEQUENCE [LARGE SCALE GENOMIC DNA]</scope>
    <source>
        <strain evidence="12 13">CBS 962.96</strain>
    </source>
</reference>
<dbReference type="GO" id="GO:0000981">
    <property type="term" value="F:DNA-binding transcription factor activity, RNA polymerase II-specific"/>
    <property type="evidence" value="ECO:0007669"/>
    <property type="project" value="TreeGrafter"/>
</dbReference>
<keyword evidence="13" id="KW-1185">Reference proteome</keyword>
<dbReference type="OrthoDB" id="6077919at2759"/>
<dbReference type="GO" id="GO:0031519">
    <property type="term" value="C:PcG protein complex"/>
    <property type="evidence" value="ECO:0007669"/>
    <property type="project" value="TreeGrafter"/>
</dbReference>